<dbReference type="GO" id="GO:0006261">
    <property type="term" value="P:DNA-templated DNA replication"/>
    <property type="evidence" value="ECO:0007669"/>
    <property type="project" value="InterPro"/>
</dbReference>
<dbReference type="AlphaFoldDB" id="A0A061QZ48"/>
<dbReference type="PANTHER" id="PTHR10133">
    <property type="entry name" value="DNA POLYMERASE I"/>
    <property type="match status" value="1"/>
</dbReference>
<dbReference type="Gene3D" id="3.30.70.370">
    <property type="match status" value="1"/>
</dbReference>
<dbReference type="GO" id="GO:0003887">
    <property type="term" value="F:DNA-directed DNA polymerase activity"/>
    <property type="evidence" value="ECO:0007669"/>
    <property type="project" value="InterPro"/>
</dbReference>
<gene>
    <name evidence="2" type="primary">POLQ</name>
    <name evidence="2" type="ORF">TSPGSL018_20334</name>
</gene>
<dbReference type="Pfam" id="PF00476">
    <property type="entry name" value="DNA_pol_A"/>
    <property type="match status" value="1"/>
</dbReference>
<dbReference type="SMART" id="SM00482">
    <property type="entry name" value="POLAc"/>
    <property type="match status" value="1"/>
</dbReference>
<dbReference type="SUPFAM" id="SSF56672">
    <property type="entry name" value="DNA/RNA polymerases"/>
    <property type="match status" value="1"/>
</dbReference>
<dbReference type="InterPro" id="IPR001098">
    <property type="entry name" value="DNA-dir_DNA_pol_A_palm_dom"/>
</dbReference>
<feature type="non-terminal residue" evidence="2">
    <location>
        <position position="1"/>
    </location>
</feature>
<sequence>AEAKELAYAMIYGAGNYRVAESLGISEAEAAQLKDSFKQALPGLTRWTEDVIQSCQQKGYVETIGGRRRLLPYISDRDRNRRARAERQAVNTVCQGSAADIAKSAMIAISSRLQQLGKEQGIFIGQLLLQIHDELLLEVRETHLVEAARALQEAMINAVSLNGVALAVKLQYGQSWGELQPLLLDS</sequence>
<dbReference type="PANTHER" id="PTHR10133:SF62">
    <property type="entry name" value="DNA POLYMERASE THETA"/>
    <property type="match status" value="1"/>
</dbReference>
<evidence type="ECO:0000313" key="2">
    <source>
        <dbReference type="EMBL" id="JAC63566.1"/>
    </source>
</evidence>
<feature type="domain" description="DNA-directed DNA polymerase family A palm" evidence="1">
    <location>
        <begin position="1"/>
        <end position="143"/>
    </location>
</feature>
<dbReference type="Gene3D" id="1.10.150.20">
    <property type="entry name" value="5' to 3' exonuclease, C-terminal subdomain"/>
    <property type="match status" value="1"/>
</dbReference>
<dbReference type="InterPro" id="IPR002298">
    <property type="entry name" value="DNA_polymerase_A"/>
</dbReference>
<name>A0A061QZ48_9CHLO</name>
<reference evidence="2" key="1">
    <citation type="submission" date="2014-05" db="EMBL/GenBank/DDBJ databases">
        <title>The transcriptome of the halophilic microalga Tetraselmis sp. GSL018 isolated from the Great Salt Lake, Utah.</title>
        <authorList>
            <person name="Jinkerson R.E."/>
            <person name="D'Adamo S."/>
            <person name="Posewitz M.C."/>
        </authorList>
    </citation>
    <scope>NUCLEOTIDE SEQUENCE</scope>
    <source>
        <strain evidence="2">GSL018</strain>
    </source>
</reference>
<dbReference type="InterPro" id="IPR043502">
    <property type="entry name" value="DNA/RNA_pol_sf"/>
</dbReference>
<dbReference type="GO" id="GO:0003677">
    <property type="term" value="F:DNA binding"/>
    <property type="evidence" value="ECO:0007669"/>
    <property type="project" value="InterPro"/>
</dbReference>
<organism evidence="2">
    <name type="scientific">Tetraselmis sp. GSL018</name>
    <dbReference type="NCBI Taxonomy" id="582737"/>
    <lineage>
        <taxon>Eukaryota</taxon>
        <taxon>Viridiplantae</taxon>
        <taxon>Chlorophyta</taxon>
        <taxon>core chlorophytes</taxon>
        <taxon>Chlorodendrophyceae</taxon>
        <taxon>Chlorodendrales</taxon>
        <taxon>Chlorodendraceae</taxon>
        <taxon>Tetraselmis</taxon>
    </lineage>
</organism>
<dbReference type="GO" id="GO:0006302">
    <property type="term" value="P:double-strand break repair"/>
    <property type="evidence" value="ECO:0007669"/>
    <property type="project" value="TreeGrafter"/>
</dbReference>
<accession>A0A061QZ48</accession>
<evidence type="ECO:0000259" key="1">
    <source>
        <dbReference type="SMART" id="SM00482"/>
    </source>
</evidence>
<dbReference type="EMBL" id="GBEZ01023313">
    <property type="protein sequence ID" value="JAC63566.1"/>
    <property type="molecule type" value="Transcribed_RNA"/>
</dbReference>
<protein>
    <submittedName>
        <fullName evidence="2">DNA polymerase theta</fullName>
    </submittedName>
</protein>
<proteinExistence type="predicted"/>